<proteinExistence type="predicted"/>
<comment type="caution">
    <text evidence="1">The sequence shown here is derived from an EMBL/GenBank/DDBJ whole genome shotgun (WGS) entry which is preliminary data.</text>
</comment>
<protein>
    <submittedName>
        <fullName evidence="1">Uncharacterized protein</fullName>
    </submittedName>
</protein>
<keyword evidence="2" id="KW-1185">Reference proteome</keyword>
<dbReference type="Proteomes" id="UP001166191">
    <property type="component" value="Unassembled WGS sequence"/>
</dbReference>
<name>A0ABS6AGI4_9RHOB</name>
<accession>A0ABS6AGI4</accession>
<dbReference type="RefSeq" id="WP_170848961.1">
    <property type="nucleotide sequence ID" value="NZ_JAHKNG010000007.1"/>
</dbReference>
<organism evidence="1 2">
    <name type="scientific">Paracoccus marinaquae</name>
    <dbReference type="NCBI Taxonomy" id="2841926"/>
    <lineage>
        <taxon>Bacteria</taxon>
        <taxon>Pseudomonadati</taxon>
        <taxon>Pseudomonadota</taxon>
        <taxon>Alphaproteobacteria</taxon>
        <taxon>Rhodobacterales</taxon>
        <taxon>Paracoccaceae</taxon>
        <taxon>Paracoccus</taxon>
    </lineage>
</organism>
<sequence length="62" mass="7108">MTYDEWRAEARRRQAFGLLIDRTMMRLRARKAREQRDADEEGAGAVLCAIRQARGETIRGAG</sequence>
<evidence type="ECO:0000313" key="2">
    <source>
        <dbReference type="Proteomes" id="UP001166191"/>
    </source>
</evidence>
<reference evidence="1" key="1">
    <citation type="submission" date="2021-06" db="EMBL/GenBank/DDBJ databases">
        <title>Paracoccus bacterium XHP0099 sp. nov., isolated from the surface waters of the Yellow Sea.</title>
        <authorList>
            <person name="Xue H."/>
            <person name="Zhang D."/>
        </authorList>
    </citation>
    <scope>NUCLEOTIDE SEQUENCE</scope>
    <source>
        <strain evidence="1">XHP0099</strain>
    </source>
</reference>
<evidence type="ECO:0000313" key="1">
    <source>
        <dbReference type="EMBL" id="MBU3029700.1"/>
    </source>
</evidence>
<dbReference type="EMBL" id="JAHKNG010000007">
    <property type="protein sequence ID" value="MBU3029700.1"/>
    <property type="molecule type" value="Genomic_DNA"/>
</dbReference>
<gene>
    <name evidence="1" type="ORF">KNW02_06130</name>
</gene>